<sequence>MADPDETEGAQDLEAPDTELDGEDAALKHFGKFFEDQHALPWEQWTFRRKANFYMDRVFLGFLVICLILLMGECTYKMWYVTNFKKIAEFVSDLVVFLVDWLFKQDRQEELFEL</sequence>
<organism evidence="2 3">
    <name type="scientific">Liparis tanakae</name>
    <name type="common">Tanaka's snailfish</name>
    <dbReference type="NCBI Taxonomy" id="230148"/>
    <lineage>
        <taxon>Eukaryota</taxon>
        <taxon>Metazoa</taxon>
        <taxon>Chordata</taxon>
        <taxon>Craniata</taxon>
        <taxon>Vertebrata</taxon>
        <taxon>Euteleostomi</taxon>
        <taxon>Actinopterygii</taxon>
        <taxon>Neopterygii</taxon>
        <taxon>Teleostei</taxon>
        <taxon>Neoteleostei</taxon>
        <taxon>Acanthomorphata</taxon>
        <taxon>Eupercaria</taxon>
        <taxon>Perciformes</taxon>
        <taxon>Cottioidei</taxon>
        <taxon>Cottales</taxon>
        <taxon>Liparidae</taxon>
        <taxon>Liparis</taxon>
    </lineage>
</organism>
<evidence type="ECO:0000313" key="3">
    <source>
        <dbReference type="Proteomes" id="UP000314294"/>
    </source>
</evidence>
<dbReference type="Proteomes" id="UP000314294">
    <property type="component" value="Unassembled WGS sequence"/>
</dbReference>
<dbReference type="AlphaFoldDB" id="A0A4Z2IGK4"/>
<keyword evidence="1" id="KW-1133">Transmembrane helix</keyword>
<name>A0A4Z2IGK4_9TELE</name>
<proteinExistence type="predicted"/>
<comment type="caution">
    <text evidence="2">The sequence shown here is derived from an EMBL/GenBank/DDBJ whole genome shotgun (WGS) entry which is preliminary data.</text>
</comment>
<reference evidence="2 3" key="1">
    <citation type="submission" date="2019-03" db="EMBL/GenBank/DDBJ databases">
        <title>First draft genome of Liparis tanakae, snailfish: a comprehensive survey of snailfish specific genes.</title>
        <authorList>
            <person name="Kim W."/>
            <person name="Song I."/>
            <person name="Jeong J.-H."/>
            <person name="Kim D."/>
            <person name="Kim S."/>
            <person name="Ryu S."/>
            <person name="Song J.Y."/>
            <person name="Lee S.K."/>
        </authorList>
    </citation>
    <scope>NUCLEOTIDE SEQUENCE [LARGE SCALE GENOMIC DNA]</scope>
    <source>
        <tissue evidence="2">Muscle</tissue>
    </source>
</reference>
<accession>A0A4Z2IGK4</accession>
<gene>
    <name evidence="2" type="ORF">EYF80_013297</name>
</gene>
<evidence type="ECO:0000256" key="1">
    <source>
        <dbReference type="SAM" id="Phobius"/>
    </source>
</evidence>
<keyword evidence="1" id="KW-0472">Membrane</keyword>
<feature type="transmembrane region" description="Helical" evidence="1">
    <location>
        <begin position="58"/>
        <end position="81"/>
    </location>
</feature>
<keyword evidence="3" id="KW-1185">Reference proteome</keyword>
<evidence type="ECO:0000313" key="2">
    <source>
        <dbReference type="EMBL" id="TNN76432.1"/>
    </source>
</evidence>
<protein>
    <submittedName>
        <fullName evidence="2">Uncharacterized protein</fullName>
    </submittedName>
</protein>
<keyword evidence="1" id="KW-0812">Transmembrane</keyword>
<dbReference type="EMBL" id="SRLO01000093">
    <property type="protein sequence ID" value="TNN76432.1"/>
    <property type="molecule type" value="Genomic_DNA"/>
</dbReference>
<dbReference type="OrthoDB" id="8927755at2759"/>